<comment type="caution">
    <text evidence="6">The sequence shown here is derived from an EMBL/GenBank/DDBJ whole genome shotgun (WGS) entry which is preliminary data.</text>
</comment>
<dbReference type="Proteomes" id="UP000269412">
    <property type="component" value="Unassembled WGS sequence"/>
</dbReference>
<dbReference type="EMBL" id="RBIQ01000007">
    <property type="protein sequence ID" value="RKR14290.1"/>
    <property type="molecule type" value="Genomic_DNA"/>
</dbReference>
<dbReference type="FunFam" id="1.10.10.10:FF:000001">
    <property type="entry name" value="LysR family transcriptional regulator"/>
    <property type="match status" value="1"/>
</dbReference>
<gene>
    <name evidence="6" type="ORF">CLV91_0365</name>
</gene>
<dbReference type="InterPro" id="IPR000847">
    <property type="entry name" value="LysR_HTH_N"/>
</dbReference>
<keyword evidence="3 6" id="KW-0238">DNA-binding</keyword>
<dbReference type="GO" id="GO:0032993">
    <property type="term" value="C:protein-DNA complex"/>
    <property type="evidence" value="ECO:0007669"/>
    <property type="project" value="TreeGrafter"/>
</dbReference>
<dbReference type="OrthoDB" id="9803735at2"/>
<dbReference type="InterPro" id="IPR005119">
    <property type="entry name" value="LysR_subst-bd"/>
</dbReference>
<sequence length="295" mass="33755">MISITNQIELRQLRYFIVLAEILHFRKAAEGLSISQSALSQQILLLESIVGTKLFERNNRNVSLSTSGELFLMEAKKIIKQVDSSVQNWILQNEGKKGALKIGFVASAMQQYLPPILKSFDEEHPKIKLQLEELTNIDQLKHLEENTIDIGFMRSNMVNSSILLKPIFKEHFTLVLPQEHAITKANFKNIGQLSEAPFILFPNENSPLYYQQILNLCANHGFSPKITHKSIHAPTIFRLVENGMGISIIPNSLRDNFNYKVRFIELKNIPQKTELYAAWNKNNDNPALKYLLNLI</sequence>
<reference evidence="6 7" key="1">
    <citation type="submission" date="2018-10" db="EMBL/GenBank/DDBJ databases">
        <title>Genomic Encyclopedia of Archaeal and Bacterial Type Strains, Phase II (KMG-II): from individual species to whole genera.</title>
        <authorList>
            <person name="Goeker M."/>
        </authorList>
    </citation>
    <scope>NUCLEOTIDE SEQUENCE [LARGE SCALE GENOMIC DNA]</scope>
    <source>
        <strain evidence="6 7">DSM 25230</strain>
    </source>
</reference>
<dbReference type="Gene3D" id="1.10.10.10">
    <property type="entry name" value="Winged helix-like DNA-binding domain superfamily/Winged helix DNA-binding domain"/>
    <property type="match status" value="1"/>
</dbReference>
<evidence type="ECO:0000256" key="3">
    <source>
        <dbReference type="ARBA" id="ARBA00023125"/>
    </source>
</evidence>
<dbReference type="Gene3D" id="3.40.190.10">
    <property type="entry name" value="Periplasmic binding protein-like II"/>
    <property type="match status" value="2"/>
</dbReference>
<dbReference type="Pfam" id="PF00126">
    <property type="entry name" value="HTH_1"/>
    <property type="match status" value="1"/>
</dbReference>
<evidence type="ECO:0000313" key="6">
    <source>
        <dbReference type="EMBL" id="RKR14290.1"/>
    </source>
</evidence>
<dbReference type="PANTHER" id="PTHR30346:SF0">
    <property type="entry name" value="HCA OPERON TRANSCRIPTIONAL ACTIVATOR HCAR"/>
    <property type="match status" value="1"/>
</dbReference>
<dbReference type="RefSeq" id="WP_121063372.1">
    <property type="nucleotide sequence ID" value="NZ_RBIQ01000007.1"/>
</dbReference>
<proteinExistence type="inferred from homology"/>
<dbReference type="PANTHER" id="PTHR30346">
    <property type="entry name" value="TRANSCRIPTIONAL DUAL REGULATOR HCAR-RELATED"/>
    <property type="match status" value="1"/>
</dbReference>
<organism evidence="6 7">
    <name type="scientific">Maribacter vaceletii</name>
    <dbReference type="NCBI Taxonomy" id="1206816"/>
    <lineage>
        <taxon>Bacteria</taxon>
        <taxon>Pseudomonadati</taxon>
        <taxon>Bacteroidota</taxon>
        <taxon>Flavobacteriia</taxon>
        <taxon>Flavobacteriales</taxon>
        <taxon>Flavobacteriaceae</taxon>
        <taxon>Maribacter</taxon>
    </lineage>
</organism>
<feature type="domain" description="HTH lysR-type" evidence="5">
    <location>
        <begin position="8"/>
        <end position="65"/>
    </location>
</feature>
<protein>
    <submittedName>
        <fullName evidence="6">DNA-binding transcriptional LysR family regulator</fullName>
    </submittedName>
</protein>
<dbReference type="AlphaFoldDB" id="A0A495EBQ7"/>
<evidence type="ECO:0000256" key="2">
    <source>
        <dbReference type="ARBA" id="ARBA00023015"/>
    </source>
</evidence>
<dbReference type="InterPro" id="IPR036390">
    <property type="entry name" value="WH_DNA-bd_sf"/>
</dbReference>
<dbReference type="GO" id="GO:0003677">
    <property type="term" value="F:DNA binding"/>
    <property type="evidence" value="ECO:0007669"/>
    <property type="project" value="UniProtKB-KW"/>
</dbReference>
<dbReference type="PRINTS" id="PR00039">
    <property type="entry name" value="HTHLYSR"/>
</dbReference>
<dbReference type="PROSITE" id="PS50931">
    <property type="entry name" value="HTH_LYSR"/>
    <property type="match status" value="1"/>
</dbReference>
<name>A0A495EBQ7_9FLAO</name>
<evidence type="ECO:0000313" key="7">
    <source>
        <dbReference type="Proteomes" id="UP000269412"/>
    </source>
</evidence>
<dbReference type="InterPro" id="IPR036388">
    <property type="entry name" value="WH-like_DNA-bd_sf"/>
</dbReference>
<dbReference type="Pfam" id="PF03466">
    <property type="entry name" value="LysR_substrate"/>
    <property type="match status" value="1"/>
</dbReference>
<evidence type="ECO:0000256" key="4">
    <source>
        <dbReference type="ARBA" id="ARBA00023163"/>
    </source>
</evidence>
<accession>A0A495EBQ7</accession>
<dbReference type="SUPFAM" id="SSF46785">
    <property type="entry name" value="Winged helix' DNA-binding domain"/>
    <property type="match status" value="1"/>
</dbReference>
<dbReference type="GO" id="GO:0003700">
    <property type="term" value="F:DNA-binding transcription factor activity"/>
    <property type="evidence" value="ECO:0007669"/>
    <property type="project" value="InterPro"/>
</dbReference>
<evidence type="ECO:0000256" key="1">
    <source>
        <dbReference type="ARBA" id="ARBA00009437"/>
    </source>
</evidence>
<keyword evidence="2" id="KW-0805">Transcription regulation</keyword>
<keyword evidence="4" id="KW-0804">Transcription</keyword>
<comment type="similarity">
    <text evidence="1">Belongs to the LysR transcriptional regulatory family.</text>
</comment>
<keyword evidence="7" id="KW-1185">Reference proteome</keyword>
<evidence type="ECO:0000259" key="5">
    <source>
        <dbReference type="PROSITE" id="PS50931"/>
    </source>
</evidence>
<dbReference type="SUPFAM" id="SSF53850">
    <property type="entry name" value="Periplasmic binding protein-like II"/>
    <property type="match status" value="1"/>
</dbReference>